<evidence type="ECO:0000256" key="1">
    <source>
        <dbReference type="SAM" id="Phobius"/>
    </source>
</evidence>
<sequence length="433" mass="47065">MAGSKILLAPLIAVVIAVIAGYVNLGSIYRTLRITGVLRVEKCAIASEGLQAIQVADTPHCEDLHHHLASGLLFTACEASWEARHSWFPPLAILEDASKAAQTPGAITVIDPQSMKAKRLRFEGFSGPFVTHGIDILDDPQAKPGEAIFVFAVNHRPNQAQDSPAPKADSVIELFHHTIGADFVRHIRTVKHDLIHTPNDILALSPTSFLVTNDHYYRDGLMRVVEDLYSGATWSNTIHVEFEMGMTEQNETAQVQANVALTGLHNNNGLGRGRTPDEVVLVSAASGEVYFGELTTTTGRVTVDIIDTFKADSTLDNPSHFVDPYANDTYDASGFVLAGLSKAINLAHNSRLADARDGVMIWHLQDRSSPKSKRGKGSWEARLLLQDNADYIRTASAAVLVATDPAQSNGRREAWLFATGFMSRSILAVKIGL</sequence>
<reference evidence="2 3" key="1">
    <citation type="journal article" date="2016" name="Genome Biol. Evol.">
        <title>Divergent and convergent evolution of fungal pathogenicity.</title>
        <authorList>
            <person name="Shang Y."/>
            <person name="Xiao G."/>
            <person name="Zheng P."/>
            <person name="Cen K."/>
            <person name="Zhan S."/>
            <person name="Wang C."/>
        </authorList>
    </citation>
    <scope>NUCLEOTIDE SEQUENCE [LARGE SCALE GENOMIC DNA]</scope>
    <source>
        <strain evidence="2 3">RCEF 3172</strain>
    </source>
</reference>
<dbReference type="Gene3D" id="2.120.10.30">
    <property type="entry name" value="TolB, C-terminal domain"/>
    <property type="match status" value="1"/>
</dbReference>
<keyword evidence="1" id="KW-0812">Transmembrane</keyword>
<keyword evidence="1" id="KW-1133">Transmembrane helix</keyword>
<keyword evidence="3" id="KW-1185">Reference proteome</keyword>
<dbReference type="InterPro" id="IPR051288">
    <property type="entry name" value="Serum_paraoxonase/arylesterase"/>
</dbReference>
<comment type="caution">
    <text evidence="2">The sequence shown here is derived from an EMBL/GenBank/DDBJ whole genome shotgun (WGS) entry which is preliminary data.</text>
</comment>
<protein>
    <submittedName>
        <fullName evidence="2">Serum paraoxonase/arylesterase family protein</fullName>
    </submittedName>
</protein>
<proteinExistence type="predicted"/>
<name>A0A166Z5F7_9HYPO</name>
<dbReference type="Proteomes" id="UP000076863">
    <property type="component" value="Unassembled WGS sequence"/>
</dbReference>
<dbReference type="EMBL" id="AZHA01000030">
    <property type="protein sequence ID" value="OAA37579.1"/>
    <property type="molecule type" value="Genomic_DNA"/>
</dbReference>
<dbReference type="InterPro" id="IPR011042">
    <property type="entry name" value="6-blade_b-propeller_TolB-like"/>
</dbReference>
<feature type="transmembrane region" description="Helical" evidence="1">
    <location>
        <begin position="6"/>
        <end position="25"/>
    </location>
</feature>
<dbReference type="PANTHER" id="PTHR11799">
    <property type="entry name" value="PARAOXONASE"/>
    <property type="match status" value="1"/>
</dbReference>
<dbReference type="PANTHER" id="PTHR11799:SF12">
    <property type="entry name" value="PARAOXONASE-RELATED"/>
    <property type="match status" value="1"/>
</dbReference>
<gene>
    <name evidence="2" type="ORF">BBO_07609</name>
</gene>
<accession>A0A166Z5F7</accession>
<organism evidence="2 3">
    <name type="scientific">Beauveria brongniartii RCEF 3172</name>
    <dbReference type="NCBI Taxonomy" id="1081107"/>
    <lineage>
        <taxon>Eukaryota</taxon>
        <taxon>Fungi</taxon>
        <taxon>Dikarya</taxon>
        <taxon>Ascomycota</taxon>
        <taxon>Pezizomycotina</taxon>
        <taxon>Sordariomycetes</taxon>
        <taxon>Hypocreomycetidae</taxon>
        <taxon>Hypocreales</taxon>
        <taxon>Cordycipitaceae</taxon>
        <taxon>Beauveria</taxon>
        <taxon>Beauveria brongniartii</taxon>
    </lineage>
</organism>
<evidence type="ECO:0000313" key="2">
    <source>
        <dbReference type="EMBL" id="OAA37579.1"/>
    </source>
</evidence>
<keyword evidence="1" id="KW-0472">Membrane</keyword>
<dbReference type="AlphaFoldDB" id="A0A166Z5F7"/>
<dbReference type="OrthoDB" id="5307922at2759"/>
<evidence type="ECO:0000313" key="3">
    <source>
        <dbReference type="Proteomes" id="UP000076863"/>
    </source>
</evidence>